<gene>
    <name evidence="1" type="ORF">NCTC11179_01898</name>
</gene>
<dbReference type="Gene3D" id="3.40.50.300">
    <property type="entry name" value="P-loop containing nucleotide triphosphate hydrolases"/>
    <property type="match status" value="1"/>
</dbReference>
<accession>A0A378RN05</accession>
<evidence type="ECO:0000313" key="2">
    <source>
        <dbReference type="Proteomes" id="UP000255024"/>
    </source>
</evidence>
<dbReference type="InterPro" id="IPR027417">
    <property type="entry name" value="P-loop_NTPase"/>
</dbReference>
<organism evidence="1 2">
    <name type="scientific">Myroides odoratus</name>
    <name type="common">Flavobacterium odoratum</name>
    <dbReference type="NCBI Taxonomy" id="256"/>
    <lineage>
        <taxon>Bacteria</taxon>
        <taxon>Pseudomonadati</taxon>
        <taxon>Bacteroidota</taxon>
        <taxon>Flavobacteriia</taxon>
        <taxon>Flavobacteriales</taxon>
        <taxon>Flavobacteriaceae</taxon>
        <taxon>Myroides</taxon>
    </lineage>
</organism>
<evidence type="ECO:0000313" key="1">
    <source>
        <dbReference type="EMBL" id="STZ28354.1"/>
    </source>
</evidence>
<keyword evidence="2" id="KW-1185">Reference proteome</keyword>
<sequence>MYYLGTKIEDRVDEKLRIAKNKTKSWEYGYNAIIDVVIISKDGTLGEIFDVYGIPIGLPQIPDKKEIINFDKPQKLQKWVREELPKGMNAENCWDAKFTEFVERQFKYRDEGVWIYLNGNPVYMTGTYWHFLQWFREGSDYPKLRIIQNELMIFWEACKADERCYGMQYVKNRRFGASALGNNEMLESGSIHENKILGMISKKGSDAKKIFNRLVRAFKRYPPFFKPETDGTNTPKTELVFTEQTKKRKQGETVEEGQGLDTSISWHNTEMNAMDGEEIFRSLLDESGKYPKEVPFDEYWQIVKTAHRLGSNIVGKSMVVSTVNAMKKGGAGFKKIWDDSNISNRNKNGQTKSGLYRIFIAAKYCLEGFFDEYGFSIVEDPKEPTTNDLGKKVSIGADTFLKQEIEALKDDPEKEYEFKRQFPDSPSDAFRDESDDCDFNIVHLTEQIEHNSEELDEDANTYVNDDIERGNFTWKDGIQDTEVIWRPDPINGRFWIRKGCHPPQEIRNLKEKRMFHGILAWAPKNSHIGAGAVDPYNRSKTVDGRGSQGSIHIVTKYNTYFPNYAFIVEYIDRAKKVELFFEDVIMVHVYYSMPFLPELSNEKFLQYIKDRGYRHFVLNNPFKKWKELSATEQEFGGVPPQDGKIGEQQFYAVEAFIEDHIGVARDSSNRSIGEMGNMPFTRTLIQWKEVDTTKRTKYDAYISSSLALLANQSRVKVQLEEPEKPLDINPFTTYDNSGYISKAYETR</sequence>
<proteinExistence type="predicted"/>
<dbReference type="Proteomes" id="UP000255024">
    <property type="component" value="Unassembled WGS sequence"/>
</dbReference>
<protein>
    <submittedName>
        <fullName evidence="1">Uncharacterized protein</fullName>
    </submittedName>
</protein>
<dbReference type="EMBL" id="UGQL01000001">
    <property type="protein sequence ID" value="STZ28354.1"/>
    <property type="molecule type" value="Genomic_DNA"/>
</dbReference>
<dbReference type="AlphaFoldDB" id="A0A378RN05"/>
<name>A0A378RN05_MYROD</name>
<dbReference type="RefSeq" id="WP_115091315.1">
    <property type="nucleotide sequence ID" value="NZ_CP068107.1"/>
</dbReference>
<reference evidence="1 2" key="1">
    <citation type="submission" date="2018-06" db="EMBL/GenBank/DDBJ databases">
        <authorList>
            <consortium name="Pathogen Informatics"/>
            <person name="Doyle S."/>
        </authorList>
    </citation>
    <scope>NUCLEOTIDE SEQUENCE [LARGE SCALE GENOMIC DNA]</scope>
    <source>
        <strain evidence="1 2">NCTC11179</strain>
    </source>
</reference>